<reference evidence="2 3" key="1">
    <citation type="journal article" date="2020" name="Nature">
        <title>Bacterial chemolithoautotrophy via manganese oxidation.</title>
        <authorList>
            <person name="Yu H."/>
            <person name="Leadbetter J.R."/>
        </authorList>
    </citation>
    <scope>NUCLEOTIDE SEQUENCE [LARGE SCALE GENOMIC DNA]</scope>
    <source>
        <strain evidence="2 3">Mn-1</strain>
    </source>
</reference>
<sequence>MDPVTHTLVGVGIANAFFRKRIGKAAVPILAFASNLPDIDGAVMLTGDPTAVLMRRTFGHSLFLLPIWIVALSFIFRRYYPHLRWKTLIGLTSIGALIHLFFDLVNSFGVVLLWPFSDWRPELGIIFIIDLILTGLLAAPLFLSRIPSMRESLVPLSRGAVALVAVYVLLCVFSRTQAEQLLEEGSTQPADFSYVFPEPLGPHRWRGVWREGDLYRVYLLHLFSGEKEERDQVITEIGDPRVEKARATPLARRIEWFFKAPVWQIDETAEGGSADAPADVSVYDLRFRTLVVERSVPFVYRFRVDDEARAAD</sequence>
<feature type="transmembrane region" description="Helical" evidence="1">
    <location>
        <begin position="123"/>
        <end position="143"/>
    </location>
</feature>
<keyword evidence="1" id="KW-1133">Transmembrane helix</keyword>
<comment type="caution">
    <text evidence="2">The sequence shown here is derived from an EMBL/GenBank/DDBJ whole genome shotgun (WGS) entry which is preliminary data.</text>
</comment>
<keyword evidence="1" id="KW-0472">Membrane</keyword>
<dbReference type="RefSeq" id="WP_168061879.1">
    <property type="nucleotide sequence ID" value="NZ_VTOW01000003.1"/>
</dbReference>
<keyword evidence="3" id="KW-1185">Reference proteome</keyword>
<keyword evidence="2" id="KW-0378">Hydrolase</keyword>
<feature type="transmembrane region" description="Helical" evidence="1">
    <location>
        <begin position="58"/>
        <end position="76"/>
    </location>
</feature>
<organism evidence="2 3">
    <name type="scientific">Candidatus Manganitrophus noduliformans</name>
    <dbReference type="NCBI Taxonomy" id="2606439"/>
    <lineage>
        <taxon>Bacteria</taxon>
        <taxon>Pseudomonadati</taxon>
        <taxon>Nitrospirota</taxon>
        <taxon>Nitrospiria</taxon>
        <taxon>Candidatus Troglogloeales</taxon>
        <taxon>Candidatus Manganitrophaceae</taxon>
        <taxon>Candidatus Manganitrophus</taxon>
    </lineage>
</organism>
<evidence type="ECO:0000313" key="2">
    <source>
        <dbReference type="EMBL" id="NKE72338.1"/>
    </source>
</evidence>
<evidence type="ECO:0000313" key="3">
    <source>
        <dbReference type="Proteomes" id="UP000534783"/>
    </source>
</evidence>
<dbReference type="InterPro" id="IPR053170">
    <property type="entry name" value="Transcription_regulator"/>
</dbReference>
<feature type="transmembrane region" description="Helical" evidence="1">
    <location>
        <begin position="155"/>
        <end position="175"/>
    </location>
</feature>
<accession>A0A7X6IC60</accession>
<protein>
    <submittedName>
        <fullName evidence="2">Metal-dependent hydrolase</fullName>
    </submittedName>
</protein>
<name>A0A7X6IC60_9BACT</name>
<proteinExistence type="predicted"/>
<dbReference type="EMBL" id="VTOW01000003">
    <property type="protein sequence ID" value="NKE72338.1"/>
    <property type="molecule type" value="Genomic_DNA"/>
</dbReference>
<dbReference type="InterPro" id="IPR007404">
    <property type="entry name" value="YdjM-like"/>
</dbReference>
<dbReference type="PANTHER" id="PTHR40031:SF1">
    <property type="entry name" value="MEMBRANE-BOUND METAL-DEPENDENT HYDROLASE"/>
    <property type="match status" value="1"/>
</dbReference>
<dbReference type="Proteomes" id="UP000534783">
    <property type="component" value="Unassembled WGS sequence"/>
</dbReference>
<keyword evidence="1" id="KW-0812">Transmembrane</keyword>
<evidence type="ECO:0000256" key="1">
    <source>
        <dbReference type="SAM" id="Phobius"/>
    </source>
</evidence>
<dbReference type="GO" id="GO:0016787">
    <property type="term" value="F:hydrolase activity"/>
    <property type="evidence" value="ECO:0007669"/>
    <property type="project" value="UniProtKB-KW"/>
</dbReference>
<feature type="transmembrane region" description="Helical" evidence="1">
    <location>
        <begin position="88"/>
        <end position="117"/>
    </location>
</feature>
<dbReference type="AlphaFoldDB" id="A0A7X6IC60"/>
<dbReference type="PANTHER" id="PTHR40031">
    <property type="entry name" value="HYPOTHETICAL MEMBRANE SPANNING PROTEIN"/>
    <property type="match status" value="1"/>
</dbReference>
<gene>
    <name evidence="2" type="ORF">MNODULE_16430</name>
</gene>
<dbReference type="Pfam" id="PF04307">
    <property type="entry name" value="YdjM"/>
    <property type="match status" value="1"/>
</dbReference>